<gene>
    <name evidence="1" type="ORF">IEN85_17470</name>
</gene>
<dbReference type="Gene3D" id="3.40.50.10320">
    <property type="entry name" value="LmbE-like"/>
    <property type="match status" value="1"/>
</dbReference>
<comment type="caution">
    <text evidence="1">The sequence shown here is derived from an EMBL/GenBank/DDBJ whole genome shotgun (WGS) entry which is preliminary data.</text>
</comment>
<dbReference type="EMBL" id="JACYFG010000040">
    <property type="protein sequence ID" value="MBD5781294.1"/>
    <property type="molecule type" value="Genomic_DNA"/>
</dbReference>
<sequence>MEKHFIPDGVSLQAAQSRVTHMGIGAHQDDLEIFAYHGIATCYRSASNWFAGVTVTDGGGSAREGAYRDYTDDQMKEVRHREQNRAAKMGGYSFQAQLGIPSRVVKDAEAATGLVDELYELLDACRPHTLYLHNPADKHDTHIAVLARCLEALRRLPVEARPERVYGCEVWRDLDWLDDERKIALPVDAHPILARDLVAIFESQVAGGKDYVNATLGRRHANATFYQSHSVDEVSGYTFAMDLSPLLENENLSVADFVSGHLDRFKSDVLERIQKMVR</sequence>
<dbReference type="AlphaFoldDB" id="A0A927FBD3"/>
<dbReference type="RefSeq" id="WP_191618393.1">
    <property type="nucleotide sequence ID" value="NZ_JACYFG010000040.1"/>
</dbReference>
<evidence type="ECO:0000313" key="2">
    <source>
        <dbReference type="Proteomes" id="UP000622317"/>
    </source>
</evidence>
<organism evidence="1 2">
    <name type="scientific">Pelagicoccus enzymogenes</name>
    <dbReference type="NCBI Taxonomy" id="2773457"/>
    <lineage>
        <taxon>Bacteria</taxon>
        <taxon>Pseudomonadati</taxon>
        <taxon>Verrucomicrobiota</taxon>
        <taxon>Opitutia</taxon>
        <taxon>Puniceicoccales</taxon>
        <taxon>Pelagicoccaceae</taxon>
        <taxon>Pelagicoccus</taxon>
    </lineage>
</organism>
<accession>A0A927FBD3</accession>
<keyword evidence="2" id="KW-1185">Reference proteome</keyword>
<proteinExistence type="predicted"/>
<dbReference type="InterPro" id="IPR003737">
    <property type="entry name" value="GlcNAc_PI_deacetylase-related"/>
</dbReference>
<reference evidence="1" key="1">
    <citation type="submission" date="2020-09" db="EMBL/GenBank/DDBJ databases">
        <title>Pelagicoccus enzymogenes sp. nov. with an EPS production, isolated from marine sediment.</title>
        <authorList>
            <person name="Feng X."/>
        </authorList>
    </citation>
    <scope>NUCLEOTIDE SEQUENCE</scope>
    <source>
        <strain evidence="1">NFK12</strain>
    </source>
</reference>
<evidence type="ECO:0000313" key="1">
    <source>
        <dbReference type="EMBL" id="MBD5781294.1"/>
    </source>
</evidence>
<name>A0A927FBD3_9BACT</name>
<protein>
    <submittedName>
        <fullName evidence="1">PIG-L family deacetylase</fullName>
    </submittedName>
</protein>
<dbReference type="SUPFAM" id="SSF102588">
    <property type="entry name" value="LmbE-like"/>
    <property type="match status" value="1"/>
</dbReference>
<dbReference type="Proteomes" id="UP000622317">
    <property type="component" value="Unassembled WGS sequence"/>
</dbReference>
<dbReference type="Pfam" id="PF02585">
    <property type="entry name" value="PIG-L"/>
    <property type="match status" value="1"/>
</dbReference>
<dbReference type="InterPro" id="IPR024078">
    <property type="entry name" value="LmbE-like_dom_sf"/>
</dbReference>